<comment type="subcellular location">
    <subcellularLocation>
        <location evidence="1">Nucleus</location>
    </subcellularLocation>
</comment>
<keyword evidence="7 9" id="KW-0175">Coiled coil</keyword>
<dbReference type="InterPro" id="IPR014001">
    <property type="entry name" value="Helicase_ATP-bd"/>
</dbReference>
<evidence type="ECO:0000256" key="5">
    <source>
        <dbReference type="ARBA" id="ARBA00022806"/>
    </source>
</evidence>
<evidence type="ECO:0000313" key="14">
    <source>
        <dbReference type="Proteomes" id="UP000466442"/>
    </source>
</evidence>
<comment type="caution">
    <text evidence="13">The sequence shown here is derived from an EMBL/GenBank/DDBJ whole genome shotgun (WGS) entry which is preliminary data.</text>
</comment>
<evidence type="ECO:0000259" key="12">
    <source>
        <dbReference type="PROSITE" id="PS51194"/>
    </source>
</evidence>
<keyword evidence="6" id="KW-0067">ATP-binding</keyword>
<evidence type="ECO:0000256" key="1">
    <source>
        <dbReference type="ARBA" id="ARBA00004123"/>
    </source>
</evidence>
<sequence>MHSELLPQISLIQANMGLQIEDDDTQEIVAPIITQEMEEEEAKLAKANEAKLEKERLKKEAELNDEILREQSKKRLVTLLKKSKFYASYMKKRLEDNIKKEEKKNKGRNPAAPPNKKRKIQQKYTQEIADSITSNENGEESANAEDFETNACIQKEIVTRLTPMGVEVNEEQPILLEGACMRDYQLAGFNWLKSLFETGMNGILADEMGLGKTIQTISLISHLYANGVLGPFLIVAPLSTLPNWINEFEIFAPKIPVILYHASEEKRRKMARNLLKTSRLLGKTVQPVIITSYEVPLRDEHILGKITWKYLVVDEGHRIKNHNTKLSRVLGGFRSINRLLLTGTPLQNNLAELWALLHFLLPEVFDSLDVFETLFTAEELAQGEAEQCLEKEKKSNILTLLHEILKPFLLRRLKSDVNLDLPQKKEILVKCPMTKMQFDLYKAVLEKSIMVQGKFCKDTAIIPDREDGTKYKRFTKSRDPSECYEVFDHDWDLVEFGEGVRAIKLRLKMTMPHMVLIKILNHPFLVADSLMQVEEEIIQSSGKMVILDGLLERLKARGHKVLIFSTYTSLLNVLQDYMELRDYSYRRLDGNTNIDDRRTYMREFNTDPDIFTFLLSTRAGGLGINLTGADTVIIFNSDWNPQADLQAQDRCHRIGQKKPVLIYRFMVPTTMDERIVNRASCKRKLEKMVIQKGMFKTGPSMVNELTLEELRELLNEKQHNLEVHPNGTTLTNEEWETLLDRSGLE</sequence>
<evidence type="ECO:0000256" key="7">
    <source>
        <dbReference type="ARBA" id="ARBA00023054"/>
    </source>
</evidence>
<dbReference type="Pfam" id="PF00271">
    <property type="entry name" value="Helicase_C"/>
    <property type="match status" value="1"/>
</dbReference>
<evidence type="ECO:0000256" key="3">
    <source>
        <dbReference type="ARBA" id="ARBA00022741"/>
    </source>
</evidence>
<feature type="domain" description="Helicase ATP-binding" evidence="11">
    <location>
        <begin position="193"/>
        <end position="363"/>
    </location>
</feature>
<feature type="coiled-coil region" evidence="9">
    <location>
        <begin position="30"/>
        <end position="67"/>
    </location>
</feature>
<dbReference type="GO" id="GO:0004386">
    <property type="term" value="F:helicase activity"/>
    <property type="evidence" value="ECO:0007669"/>
    <property type="project" value="UniProtKB-KW"/>
</dbReference>
<comment type="similarity">
    <text evidence="2">Belongs to the SNF2/RAD54 helicase family.</text>
</comment>
<evidence type="ECO:0000256" key="9">
    <source>
        <dbReference type="SAM" id="Coils"/>
    </source>
</evidence>
<dbReference type="InterPro" id="IPR038718">
    <property type="entry name" value="SNF2-like_sf"/>
</dbReference>
<evidence type="ECO:0000256" key="2">
    <source>
        <dbReference type="ARBA" id="ARBA00007025"/>
    </source>
</evidence>
<dbReference type="PROSITE" id="PS51194">
    <property type="entry name" value="HELICASE_CTER"/>
    <property type="match status" value="1"/>
</dbReference>
<dbReference type="GO" id="GO:0005634">
    <property type="term" value="C:nucleus"/>
    <property type="evidence" value="ECO:0007669"/>
    <property type="project" value="UniProtKB-SubCell"/>
</dbReference>
<evidence type="ECO:0000256" key="8">
    <source>
        <dbReference type="ARBA" id="ARBA00023242"/>
    </source>
</evidence>
<evidence type="ECO:0000256" key="4">
    <source>
        <dbReference type="ARBA" id="ARBA00022801"/>
    </source>
</evidence>
<dbReference type="InterPro" id="IPR001650">
    <property type="entry name" value="Helicase_C-like"/>
</dbReference>
<dbReference type="EMBL" id="WIXP02000006">
    <property type="protein sequence ID" value="KAF6208767.1"/>
    <property type="molecule type" value="Genomic_DNA"/>
</dbReference>
<dbReference type="Proteomes" id="UP000466442">
    <property type="component" value="Unassembled WGS sequence"/>
</dbReference>
<organism evidence="13 14">
    <name type="scientific">Apolygus lucorum</name>
    <name type="common">Small green plant bug</name>
    <name type="synonym">Lygocoris lucorum</name>
    <dbReference type="NCBI Taxonomy" id="248454"/>
    <lineage>
        <taxon>Eukaryota</taxon>
        <taxon>Metazoa</taxon>
        <taxon>Ecdysozoa</taxon>
        <taxon>Arthropoda</taxon>
        <taxon>Hexapoda</taxon>
        <taxon>Insecta</taxon>
        <taxon>Pterygota</taxon>
        <taxon>Neoptera</taxon>
        <taxon>Paraneoptera</taxon>
        <taxon>Hemiptera</taxon>
        <taxon>Heteroptera</taxon>
        <taxon>Panheteroptera</taxon>
        <taxon>Cimicomorpha</taxon>
        <taxon>Miridae</taxon>
        <taxon>Mirini</taxon>
        <taxon>Apolygus</taxon>
    </lineage>
</organism>
<protein>
    <recommendedName>
        <fullName evidence="15">Lymphoid-specific helicase</fullName>
    </recommendedName>
</protein>
<dbReference type="OrthoDB" id="448448at2759"/>
<dbReference type="GO" id="GO:0005524">
    <property type="term" value="F:ATP binding"/>
    <property type="evidence" value="ECO:0007669"/>
    <property type="project" value="UniProtKB-KW"/>
</dbReference>
<dbReference type="CDD" id="cd18793">
    <property type="entry name" value="SF2_C_SNF"/>
    <property type="match status" value="1"/>
</dbReference>
<accession>A0A8S9XIG5</accession>
<dbReference type="FunFam" id="3.40.50.10810:FF:000015">
    <property type="entry name" value="lymphoid-specific helicase isoform X1"/>
    <property type="match status" value="1"/>
</dbReference>
<dbReference type="PROSITE" id="PS51192">
    <property type="entry name" value="HELICASE_ATP_BIND_1"/>
    <property type="match status" value="1"/>
</dbReference>
<evidence type="ECO:0000259" key="11">
    <source>
        <dbReference type="PROSITE" id="PS51192"/>
    </source>
</evidence>
<dbReference type="Gene3D" id="3.40.50.10810">
    <property type="entry name" value="Tandem AAA-ATPase domain"/>
    <property type="match status" value="1"/>
</dbReference>
<keyword evidence="4" id="KW-0378">Hydrolase</keyword>
<evidence type="ECO:0000313" key="13">
    <source>
        <dbReference type="EMBL" id="KAF6208767.1"/>
    </source>
</evidence>
<keyword evidence="8" id="KW-0539">Nucleus</keyword>
<name>A0A8S9XIG5_APOLU</name>
<feature type="region of interest" description="Disordered" evidence="10">
    <location>
        <begin position="97"/>
        <end position="124"/>
    </location>
</feature>
<evidence type="ECO:0000256" key="6">
    <source>
        <dbReference type="ARBA" id="ARBA00022840"/>
    </source>
</evidence>
<dbReference type="SMART" id="SM00490">
    <property type="entry name" value="HELICc"/>
    <property type="match status" value="1"/>
</dbReference>
<reference evidence="13" key="1">
    <citation type="journal article" date="2021" name="Mol. Ecol. Resour.">
        <title>Apolygus lucorum genome provides insights into omnivorousness and mesophyll feeding.</title>
        <authorList>
            <person name="Liu Y."/>
            <person name="Liu H."/>
            <person name="Wang H."/>
            <person name="Huang T."/>
            <person name="Liu B."/>
            <person name="Yang B."/>
            <person name="Yin L."/>
            <person name="Li B."/>
            <person name="Zhang Y."/>
            <person name="Zhang S."/>
            <person name="Jiang F."/>
            <person name="Zhang X."/>
            <person name="Ren Y."/>
            <person name="Wang B."/>
            <person name="Wang S."/>
            <person name="Lu Y."/>
            <person name="Wu K."/>
            <person name="Fan W."/>
            <person name="Wang G."/>
        </authorList>
    </citation>
    <scope>NUCLEOTIDE SEQUENCE</scope>
    <source>
        <strain evidence="13">12Hb</strain>
    </source>
</reference>
<feature type="domain" description="Helicase C-terminal" evidence="12">
    <location>
        <begin position="546"/>
        <end position="706"/>
    </location>
</feature>
<dbReference type="PANTHER" id="PTHR10799">
    <property type="entry name" value="SNF2/RAD54 HELICASE FAMILY"/>
    <property type="match status" value="1"/>
</dbReference>
<proteinExistence type="inferred from homology"/>
<keyword evidence="14" id="KW-1185">Reference proteome</keyword>
<dbReference type="SUPFAM" id="SSF52540">
    <property type="entry name" value="P-loop containing nucleoside triphosphate hydrolases"/>
    <property type="match status" value="2"/>
</dbReference>
<dbReference type="AlphaFoldDB" id="A0A8S9XIG5"/>
<dbReference type="GO" id="GO:0016787">
    <property type="term" value="F:hydrolase activity"/>
    <property type="evidence" value="ECO:0007669"/>
    <property type="project" value="UniProtKB-KW"/>
</dbReference>
<evidence type="ECO:0008006" key="15">
    <source>
        <dbReference type="Google" id="ProtNLM"/>
    </source>
</evidence>
<dbReference type="InterPro" id="IPR027417">
    <property type="entry name" value="P-loop_NTPase"/>
</dbReference>
<gene>
    <name evidence="13" type="ORF">GE061_014507</name>
</gene>
<dbReference type="Gene3D" id="3.40.50.300">
    <property type="entry name" value="P-loop containing nucleotide triphosphate hydrolases"/>
    <property type="match status" value="1"/>
</dbReference>
<evidence type="ECO:0000256" key="10">
    <source>
        <dbReference type="SAM" id="MobiDB-lite"/>
    </source>
</evidence>
<dbReference type="SMART" id="SM00487">
    <property type="entry name" value="DEXDc"/>
    <property type="match status" value="1"/>
</dbReference>
<keyword evidence="3" id="KW-0547">Nucleotide-binding</keyword>
<dbReference type="InterPro" id="IPR000330">
    <property type="entry name" value="SNF2_N"/>
</dbReference>
<dbReference type="InterPro" id="IPR049730">
    <property type="entry name" value="SNF2/RAD54-like_C"/>
</dbReference>
<dbReference type="Pfam" id="PF00176">
    <property type="entry name" value="SNF2-rel_dom"/>
    <property type="match status" value="1"/>
</dbReference>
<keyword evidence="5" id="KW-0347">Helicase</keyword>